<keyword evidence="1" id="KW-0863">Zinc-finger</keyword>
<comment type="caution">
    <text evidence="4">The sequence shown here is derived from an EMBL/GenBank/DDBJ whole genome shotgun (WGS) entry which is preliminary data.</text>
</comment>
<dbReference type="PROSITE" id="PS50158">
    <property type="entry name" value="ZF_CCHC"/>
    <property type="match status" value="1"/>
</dbReference>
<sequence>MVAGLATQGVDSRADLENAAAEVAMVSEDTITAEILAVEIPTTTGQTIGIEATKGEEVGKDMGVAKSHRDLVTGLAIGQTTDTTCGMRSSPNVPEVEIATILVKNFWAGRTTAMPPDREKSCYKCGKEGHISWDCREKVRRGEVTSQRTDDRRMESLEQAYLAMTKEMFDNAGANAKPNDGPSGTKRSFGGFGFYGPGRVVTDDEGIADTTLDRLRAMDEVRRNLESEVDRRQTQRQQPDLNEIMRQMRQLTLEVENRAQEGSNQITRKLTNSFSSHSEQEIGATTKLFRDAVAGLVSKAKTFLSPSSSNPDSPSRPSPLSPSSPMSPDTQSMPNILPSPTEYVTAAEDFNDMLVYNDMTVEVVRTMTDEDFDNLLDTHGPAMDEGTLDRVFDARHGKWPKEKKESANRSKSASPQSEYVYEPKTSFKKANLSKISMRYGKEKREFKYFSCGEAFESGNQLHDHLVKKNHFSKGKGKQGGKLTGPKLIESTTTAPSAEIPGAVPELTSNYNYMHVPISYTPDGERTHSAVFDTGFGYSAVDRTFLEKVIQPTANAIKIENLPWKYVMNGFGGDVGRFTKSAFLTLFIPDCSGKKLAVIRRRFMVNGDLKCNILIGTNIMELEEIDISPADSCLYLKRHGNMKAPAFCHKRPLQTDIPVRTQKIISLKKKEMMKLSLRLIGLVDIKTDYIFTPNRVLSNVGILVPESLVTGVEPAVWIHNPEGGDVHLSKGTVIGTISLVSDPRMNLWAEASIDMQGYFGGIGALAAKEAATMAASPPDPNRYTDENGDVSFNYYGTQWSPDNLAQSQPLATSTTPDDTAGKATYDVSADLAEAMKTTSASDELRVQLGRMELEDRYHKIMEEKRAERNRSPRLKVVQRWWKSIMTSGGADTESPAKKKVSFQPRKKVSMIERYDEEDRNYPTMPPENSYVVGKAFAAQQETMAAEVPTAKTVTKPPAAPDERPEMSRMKPESAPTPNEPDPVMNDKKWRWLDEEYVPTYKYPAPPGIKLPSTPSTYEKVDINKDVSLTKWMMLKKSMKRHKVLFNDEKRSPRNSSSKRRRGGQAP</sequence>
<accession>A0AAV9VS05</accession>
<dbReference type="AlphaFoldDB" id="A0AAV9VS05"/>
<dbReference type="GO" id="GO:0008270">
    <property type="term" value="F:zinc ion binding"/>
    <property type="evidence" value="ECO:0007669"/>
    <property type="project" value="UniProtKB-KW"/>
</dbReference>
<dbReference type="Pfam" id="PF00098">
    <property type="entry name" value="zf-CCHC"/>
    <property type="match status" value="1"/>
</dbReference>
<evidence type="ECO:0000256" key="1">
    <source>
        <dbReference type="PROSITE-ProRule" id="PRU00047"/>
    </source>
</evidence>
<keyword evidence="5" id="KW-1185">Reference proteome</keyword>
<feature type="region of interest" description="Disordered" evidence="2">
    <location>
        <begin position="303"/>
        <end position="339"/>
    </location>
</feature>
<feature type="compositionally biased region" description="Basic and acidic residues" evidence="2">
    <location>
        <begin position="399"/>
        <end position="408"/>
    </location>
</feature>
<proteinExistence type="predicted"/>
<reference evidence="4 5" key="1">
    <citation type="submission" date="2023-08" db="EMBL/GenBank/DDBJ databases">
        <authorList>
            <person name="Palmer J.M."/>
        </authorList>
    </citation>
    <scope>NUCLEOTIDE SEQUENCE [LARGE SCALE GENOMIC DNA]</scope>
    <source>
        <strain evidence="4 5">TWF481</strain>
    </source>
</reference>
<feature type="region of interest" description="Disordered" evidence="2">
    <location>
        <begin position="258"/>
        <end position="278"/>
    </location>
</feature>
<dbReference type="InterPro" id="IPR001878">
    <property type="entry name" value="Znf_CCHC"/>
</dbReference>
<dbReference type="InterPro" id="IPR036875">
    <property type="entry name" value="Znf_CCHC_sf"/>
</dbReference>
<feature type="domain" description="CCHC-type" evidence="3">
    <location>
        <begin position="122"/>
        <end position="137"/>
    </location>
</feature>
<evidence type="ECO:0000313" key="5">
    <source>
        <dbReference type="Proteomes" id="UP001370758"/>
    </source>
</evidence>
<feature type="region of interest" description="Disordered" evidence="2">
    <location>
        <begin position="399"/>
        <end position="418"/>
    </location>
</feature>
<evidence type="ECO:0000313" key="4">
    <source>
        <dbReference type="EMBL" id="KAK6495938.1"/>
    </source>
</evidence>
<feature type="compositionally biased region" description="Basic and acidic residues" evidence="2">
    <location>
        <begin position="959"/>
        <end position="970"/>
    </location>
</feature>
<dbReference type="EMBL" id="JAVHJL010000012">
    <property type="protein sequence ID" value="KAK6495938.1"/>
    <property type="molecule type" value="Genomic_DNA"/>
</dbReference>
<dbReference type="SUPFAM" id="SSF57756">
    <property type="entry name" value="Retrovirus zinc finger-like domains"/>
    <property type="match status" value="1"/>
</dbReference>
<protein>
    <recommendedName>
        <fullName evidence="3">CCHC-type domain-containing protein</fullName>
    </recommendedName>
</protein>
<keyword evidence="1" id="KW-0862">Zinc</keyword>
<keyword evidence="1" id="KW-0479">Metal-binding</keyword>
<dbReference type="SMART" id="SM00343">
    <property type="entry name" value="ZnF_C2HC"/>
    <property type="match status" value="1"/>
</dbReference>
<name>A0AAV9VS05_9PEZI</name>
<evidence type="ECO:0000256" key="2">
    <source>
        <dbReference type="SAM" id="MobiDB-lite"/>
    </source>
</evidence>
<organism evidence="4 5">
    <name type="scientific">Arthrobotrys musiformis</name>
    <dbReference type="NCBI Taxonomy" id="47236"/>
    <lineage>
        <taxon>Eukaryota</taxon>
        <taxon>Fungi</taxon>
        <taxon>Dikarya</taxon>
        <taxon>Ascomycota</taxon>
        <taxon>Pezizomycotina</taxon>
        <taxon>Orbiliomycetes</taxon>
        <taxon>Orbiliales</taxon>
        <taxon>Orbiliaceae</taxon>
        <taxon>Arthrobotrys</taxon>
    </lineage>
</organism>
<gene>
    <name evidence="4" type="ORF">TWF481_002983</name>
</gene>
<feature type="compositionally biased region" description="Polar residues" evidence="2">
    <location>
        <begin position="260"/>
        <end position="277"/>
    </location>
</feature>
<evidence type="ECO:0000259" key="3">
    <source>
        <dbReference type="PROSITE" id="PS50158"/>
    </source>
</evidence>
<dbReference type="Proteomes" id="UP001370758">
    <property type="component" value="Unassembled WGS sequence"/>
</dbReference>
<dbReference type="GO" id="GO:0003676">
    <property type="term" value="F:nucleic acid binding"/>
    <property type="evidence" value="ECO:0007669"/>
    <property type="project" value="InterPro"/>
</dbReference>
<feature type="region of interest" description="Disordered" evidence="2">
    <location>
        <begin position="949"/>
        <end position="983"/>
    </location>
</feature>
<feature type="region of interest" description="Disordered" evidence="2">
    <location>
        <begin position="1040"/>
        <end position="1065"/>
    </location>
</feature>
<dbReference type="Gene3D" id="4.10.60.10">
    <property type="entry name" value="Zinc finger, CCHC-type"/>
    <property type="match status" value="1"/>
</dbReference>
<feature type="compositionally biased region" description="Basic residues" evidence="2">
    <location>
        <begin position="1055"/>
        <end position="1065"/>
    </location>
</feature>